<comment type="pathway">
    <text evidence="3">Carbohydrate biosynthesis; 3-deoxy-D-manno-octulosonate biosynthesis; 3-deoxy-D-manno-octulosonate from D-ribulose 5-phosphate: step 2/3.</text>
</comment>
<evidence type="ECO:0000256" key="1">
    <source>
        <dbReference type="ARBA" id="ARBA00004496"/>
    </source>
</evidence>
<evidence type="ECO:0000256" key="4">
    <source>
        <dbReference type="ARBA" id="ARBA00010499"/>
    </source>
</evidence>
<evidence type="ECO:0000313" key="11">
    <source>
        <dbReference type="Proteomes" id="UP001228581"/>
    </source>
</evidence>
<comment type="subcellular location">
    <subcellularLocation>
        <location evidence="1">Cytoplasm</location>
    </subcellularLocation>
</comment>
<feature type="domain" description="DAHP synthetase I/KDSA" evidence="9">
    <location>
        <begin position="12"/>
        <end position="264"/>
    </location>
</feature>
<keyword evidence="7 10" id="KW-0808">Transferase</keyword>
<dbReference type="RefSeq" id="WP_314005572.1">
    <property type="nucleotide sequence ID" value="NZ_JASJOT010000059.1"/>
</dbReference>
<dbReference type="InterPro" id="IPR006269">
    <property type="entry name" value="KDO8P_synthase"/>
</dbReference>
<name>A0ABT7CYG9_9BACT</name>
<accession>A0ABT7CYG9</accession>
<dbReference type="PANTHER" id="PTHR21057">
    <property type="entry name" value="PHOSPHO-2-DEHYDRO-3-DEOXYHEPTONATE ALDOLASE"/>
    <property type="match status" value="1"/>
</dbReference>
<comment type="similarity">
    <text evidence="4">Belongs to the KdsA family.</text>
</comment>
<dbReference type="EMBL" id="JASJOT010000059">
    <property type="protein sequence ID" value="MDJ1498792.1"/>
    <property type="molecule type" value="Genomic_DNA"/>
</dbReference>
<organism evidence="10 11">
    <name type="scientific">Xanthocytophaga flava</name>
    <dbReference type="NCBI Taxonomy" id="3048013"/>
    <lineage>
        <taxon>Bacteria</taxon>
        <taxon>Pseudomonadati</taxon>
        <taxon>Bacteroidota</taxon>
        <taxon>Cytophagia</taxon>
        <taxon>Cytophagales</taxon>
        <taxon>Rhodocytophagaceae</taxon>
        <taxon>Xanthocytophaga</taxon>
    </lineage>
</organism>
<evidence type="ECO:0000256" key="3">
    <source>
        <dbReference type="ARBA" id="ARBA00004845"/>
    </source>
</evidence>
<keyword evidence="6" id="KW-0963">Cytoplasm</keyword>
<evidence type="ECO:0000256" key="5">
    <source>
        <dbReference type="ARBA" id="ARBA00012693"/>
    </source>
</evidence>
<comment type="caution">
    <text evidence="10">The sequence shown here is derived from an EMBL/GenBank/DDBJ whole genome shotgun (WGS) entry which is preliminary data.</text>
</comment>
<proteinExistence type="inferred from homology"/>
<dbReference type="Gene3D" id="3.20.20.70">
    <property type="entry name" value="Aldolase class I"/>
    <property type="match status" value="1"/>
</dbReference>
<sequence>MNAIETLLNDTSKRFILIAGPCVVESKSLCFEVASELKKVCDQLRIKLIFKGSFVKANRTRYSSFRTIGIEEALEILSQVREHFDIPVVTDIHETHEAELAAKYVDIIQIPAFLSRQTFLIEAAAKTGKPINLKKGEFMTTETLKFQVEKVKHTNPNATVLLTERGVSFGRNDIVIDFREVTKLKEEPFPSYSIVDCSHSVQRVNLEKGISMGDYRDTYTLAKASIAVGADGVFIETHPNPNIALSDSASMMPLNEMPNLLEKLVKIWDVAH</sequence>
<evidence type="ECO:0000256" key="6">
    <source>
        <dbReference type="ARBA" id="ARBA00022490"/>
    </source>
</evidence>
<evidence type="ECO:0000259" key="9">
    <source>
        <dbReference type="Pfam" id="PF00793"/>
    </source>
</evidence>
<comment type="pathway">
    <text evidence="2">Bacterial outer membrane biogenesis; lipopolysaccharide biosynthesis.</text>
</comment>
<evidence type="ECO:0000256" key="8">
    <source>
        <dbReference type="ARBA" id="ARBA00049112"/>
    </source>
</evidence>
<dbReference type="NCBIfam" id="NF003543">
    <property type="entry name" value="PRK05198.1"/>
    <property type="match status" value="1"/>
</dbReference>
<dbReference type="InterPro" id="IPR006218">
    <property type="entry name" value="DAHP1/KDSA"/>
</dbReference>
<gene>
    <name evidence="10" type="primary">kdsA</name>
    <name evidence="10" type="ORF">QNI19_38035</name>
</gene>
<comment type="catalytic activity">
    <reaction evidence="8">
        <text>D-arabinose 5-phosphate + phosphoenolpyruvate + H2O = 3-deoxy-alpha-D-manno-2-octulosonate-8-phosphate + phosphate</text>
        <dbReference type="Rhea" id="RHEA:14053"/>
        <dbReference type="ChEBI" id="CHEBI:15377"/>
        <dbReference type="ChEBI" id="CHEBI:43474"/>
        <dbReference type="ChEBI" id="CHEBI:57693"/>
        <dbReference type="ChEBI" id="CHEBI:58702"/>
        <dbReference type="ChEBI" id="CHEBI:85985"/>
        <dbReference type="EC" id="2.5.1.55"/>
    </reaction>
</comment>
<dbReference type="Pfam" id="PF00793">
    <property type="entry name" value="DAHP_synth_1"/>
    <property type="match status" value="1"/>
</dbReference>
<evidence type="ECO:0000313" key="10">
    <source>
        <dbReference type="EMBL" id="MDJ1498792.1"/>
    </source>
</evidence>
<dbReference type="Proteomes" id="UP001228581">
    <property type="component" value="Unassembled WGS sequence"/>
</dbReference>
<keyword evidence="11" id="KW-1185">Reference proteome</keyword>
<evidence type="ECO:0000256" key="2">
    <source>
        <dbReference type="ARBA" id="ARBA00004756"/>
    </source>
</evidence>
<dbReference type="GO" id="GO:0008676">
    <property type="term" value="F:3-deoxy-8-phosphooctulonate synthase activity"/>
    <property type="evidence" value="ECO:0007669"/>
    <property type="project" value="UniProtKB-EC"/>
</dbReference>
<reference evidence="10 11" key="1">
    <citation type="submission" date="2023-05" db="EMBL/GenBank/DDBJ databases">
        <authorList>
            <person name="Zhang X."/>
        </authorList>
    </citation>
    <scope>NUCLEOTIDE SEQUENCE [LARGE SCALE GENOMIC DNA]</scope>
    <source>
        <strain evidence="10 11">DM2B3-1</strain>
    </source>
</reference>
<protein>
    <recommendedName>
        <fullName evidence="5">3-deoxy-8-phosphooctulonate synthase</fullName>
        <ecNumber evidence="5">2.5.1.55</ecNumber>
    </recommendedName>
</protein>
<dbReference type="SUPFAM" id="SSF51569">
    <property type="entry name" value="Aldolase"/>
    <property type="match status" value="1"/>
</dbReference>
<evidence type="ECO:0000256" key="7">
    <source>
        <dbReference type="ARBA" id="ARBA00022679"/>
    </source>
</evidence>
<dbReference type="EC" id="2.5.1.55" evidence="5"/>
<dbReference type="InterPro" id="IPR013785">
    <property type="entry name" value="Aldolase_TIM"/>
</dbReference>